<feature type="compositionally biased region" description="Basic and acidic residues" evidence="1">
    <location>
        <begin position="59"/>
        <end position="69"/>
    </location>
</feature>
<keyword evidence="3" id="KW-1185">Reference proteome</keyword>
<feature type="region of interest" description="Disordered" evidence="1">
    <location>
        <begin position="37"/>
        <end position="69"/>
    </location>
</feature>
<name>A0A4Y2WG97_ARAVE</name>
<evidence type="ECO:0000313" key="2">
    <source>
        <dbReference type="EMBL" id="GBO35674.1"/>
    </source>
</evidence>
<evidence type="ECO:0000313" key="3">
    <source>
        <dbReference type="Proteomes" id="UP000499080"/>
    </source>
</evidence>
<sequence>VPKPRHRLNHSTTSLSTLTVVMSRSLQNQDPAIRILKERPGSIRAKRNRSAKRTNPWNRIRDESAESSS</sequence>
<protein>
    <submittedName>
        <fullName evidence="2">Uncharacterized protein</fullName>
    </submittedName>
</protein>
<proteinExistence type="predicted"/>
<comment type="caution">
    <text evidence="2">The sequence shown here is derived from an EMBL/GenBank/DDBJ whole genome shotgun (WGS) entry which is preliminary data.</text>
</comment>
<dbReference type="Proteomes" id="UP000499080">
    <property type="component" value="Unassembled WGS sequence"/>
</dbReference>
<accession>A0A4Y2WG97</accession>
<feature type="non-terminal residue" evidence="2">
    <location>
        <position position="1"/>
    </location>
</feature>
<gene>
    <name evidence="2" type="ORF">AVEN_211863_1</name>
</gene>
<evidence type="ECO:0000256" key="1">
    <source>
        <dbReference type="SAM" id="MobiDB-lite"/>
    </source>
</evidence>
<dbReference type="EMBL" id="BGPR01059674">
    <property type="protein sequence ID" value="GBO35674.1"/>
    <property type="molecule type" value="Genomic_DNA"/>
</dbReference>
<dbReference type="AlphaFoldDB" id="A0A4Y2WG97"/>
<organism evidence="2 3">
    <name type="scientific">Araneus ventricosus</name>
    <name type="common">Orbweaver spider</name>
    <name type="synonym">Epeira ventricosa</name>
    <dbReference type="NCBI Taxonomy" id="182803"/>
    <lineage>
        <taxon>Eukaryota</taxon>
        <taxon>Metazoa</taxon>
        <taxon>Ecdysozoa</taxon>
        <taxon>Arthropoda</taxon>
        <taxon>Chelicerata</taxon>
        <taxon>Arachnida</taxon>
        <taxon>Araneae</taxon>
        <taxon>Araneomorphae</taxon>
        <taxon>Entelegynae</taxon>
        <taxon>Araneoidea</taxon>
        <taxon>Araneidae</taxon>
        <taxon>Araneus</taxon>
    </lineage>
</organism>
<reference evidence="2 3" key="1">
    <citation type="journal article" date="2019" name="Sci. Rep.">
        <title>Orb-weaving spider Araneus ventricosus genome elucidates the spidroin gene catalogue.</title>
        <authorList>
            <person name="Kono N."/>
            <person name="Nakamura H."/>
            <person name="Ohtoshi R."/>
            <person name="Moran D.A.P."/>
            <person name="Shinohara A."/>
            <person name="Yoshida Y."/>
            <person name="Fujiwara M."/>
            <person name="Mori M."/>
            <person name="Tomita M."/>
            <person name="Arakawa K."/>
        </authorList>
    </citation>
    <scope>NUCLEOTIDE SEQUENCE [LARGE SCALE GENOMIC DNA]</scope>
</reference>